<feature type="compositionally biased region" description="Low complexity" evidence="1">
    <location>
        <begin position="39"/>
        <end position="48"/>
    </location>
</feature>
<organism evidence="2 3">
    <name type="scientific">Panicum virgatum</name>
    <name type="common">Blackwell switchgrass</name>
    <dbReference type="NCBI Taxonomy" id="38727"/>
    <lineage>
        <taxon>Eukaryota</taxon>
        <taxon>Viridiplantae</taxon>
        <taxon>Streptophyta</taxon>
        <taxon>Embryophyta</taxon>
        <taxon>Tracheophyta</taxon>
        <taxon>Spermatophyta</taxon>
        <taxon>Magnoliopsida</taxon>
        <taxon>Liliopsida</taxon>
        <taxon>Poales</taxon>
        <taxon>Poaceae</taxon>
        <taxon>PACMAD clade</taxon>
        <taxon>Panicoideae</taxon>
        <taxon>Panicodae</taxon>
        <taxon>Paniceae</taxon>
        <taxon>Panicinae</taxon>
        <taxon>Panicum</taxon>
        <taxon>Panicum sect. Hiantes</taxon>
    </lineage>
</organism>
<feature type="region of interest" description="Disordered" evidence="1">
    <location>
        <begin position="89"/>
        <end position="109"/>
    </location>
</feature>
<proteinExistence type="predicted"/>
<dbReference type="Proteomes" id="UP000823388">
    <property type="component" value="Chromosome 5N"/>
</dbReference>
<protein>
    <submittedName>
        <fullName evidence="2">Uncharacterized protein</fullName>
    </submittedName>
</protein>
<keyword evidence="3" id="KW-1185">Reference proteome</keyword>
<name>A0A8T0RU45_PANVG</name>
<evidence type="ECO:0000256" key="1">
    <source>
        <dbReference type="SAM" id="MobiDB-lite"/>
    </source>
</evidence>
<evidence type="ECO:0000313" key="2">
    <source>
        <dbReference type="EMBL" id="KAG2588940.1"/>
    </source>
</evidence>
<gene>
    <name evidence="2" type="ORF">PVAP13_5NG305181</name>
</gene>
<comment type="caution">
    <text evidence="2">The sequence shown here is derived from an EMBL/GenBank/DDBJ whole genome shotgun (WGS) entry which is preliminary data.</text>
</comment>
<sequence>MTFSPTHFEGGGTRERVPNDCPEPNRSCAIEQTPPLTTASSRPRAARPLRPPYPAALAWAPQPTCAGRHLARPLAVRAGRIVARVDGCVSPPSVAERSPPFAQRYPPTKGRPTCVRRPLTLHRACRRSRCTVLASIRPAPPVAGATREELQEPASMVVA</sequence>
<dbReference type="AlphaFoldDB" id="A0A8T0RU45"/>
<dbReference type="EMBL" id="CM029046">
    <property type="protein sequence ID" value="KAG2588940.1"/>
    <property type="molecule type" value="Genomic_DNA"/>
</dbReference>
<reference evidence="2" key="1">
    <citation type="submission" date="2020-05" db="EMBL/GenBank/DDBJ databases">
        <title>WGS assembly of Panicum virgatum.</title>
        <authorList>
            <person name="Lovell J.T."/>
            <person name="Jenkins J."/>
            <person name="Shu S."/>
            <person name="Juenger T.E."/>
            <person name="Schmutz J."/>
        </authorList>
    </citation>
    <scope>NUCLEOTIDE SEQUENCE</scope>
    <source>
        <strain evidence="2">AP13</strain>
    </source>
</reference>
<feature type="region of interest" description="Disordered" evidence="1">
    <location>
        <begin position="1"/>
        <end position="50"/>
    </location>
</feature>
<accession>A0A8T0RU45</accession>
<evidence type="ECO:0000313" key="3">
    <source>
        <dbReference type="Proteomes" id="UP000823388"/>
    </source>
</evidence>